<dbReference type="eggNOG" id="COG1376">
    <property type="taxonomic scope" value="Bacteria"/>
</dbReference>
<dbReference type="GO" id="GO:0016740">
    <property type="term" value="F:transferase activity"/>
    <property type="evidence" value="ECO:0007669"/>
    <property type="project" value="UniProtKB-KW"/>
</dbReference>
<dbReference type="InterPro" id="IPR005490">
    <property type="entry name" value="LD_TPept_cat_dom"/>
</dbReference>
<dbReference type="Gene3D" id="2.40.440.10">
    <property type="entry name" value="L,D-transpeptidase catalytic domain-like"/>
    <property type="match status" value="1"/>
</dbReference>
<organism evidence="8 9">
    <name type="scientific">Cellulosilyticum lentocellum (strain ATCC 49066 / DSM 5427 / NCIMB 11756 / RHM5)</name>
    <name type="common">Clostridium lentocellum</name>
    <dbReference type="NCBI Taxonomy" id="642492"/>
    <lineage>
        <taxon>Bacteria</taxon>
        <taxon>Bacillati</taxon>
        <taxon>Bacillota</taxon>
        <taxon>Clostridia</taxon>
        <taxon>Lachnospirales</taxon>
        <taxon>Cellulosilyticaceae</taxon>
        <taxon>Cellulosilyticum</taxon>
    </lineage>
</organism>
<dbReference type="PROSITE" id="PS52029">
    <property type="entry name" value="LD_TPASE"/>
    <property type="match status" value="1"/>
</dbReference>
<feature type="active site" description="Proton donor/acceptor" evidence="6">
    <location>
        <position position="419"/>
    </location>
</feature>
<evidence type="ECO:0000256" key="5">
    <source>
        <dbReference type="ARBA" id="ARBA00023316"/>
    </source>
</evidence>
<evidence type="ECO:0000256" key="3">
    <source>
        <dbReference type="ARBA" id="ARBA00022960"/>
    </source>
</evidence>
<dbReference type="PANTHER" id="PTHR30582">
    <property type="entry name" value="L,D-TRANSPEPTIDASE"/>
    <property type="match status" value="1"/>
</dbReference>
<feature type="domain" description="L,D-TPase catalytic" evidence="7">
    <location>
        <begin position="346"/>
        <end position="469"/>
    </location>
</feature>
<evidence type="ECO:0000313" key="9">
    <source>
        <dbReference type="Proteomes" id="UP000008467"/>
    </source>
</evidence>
<keyword evidence="5 6" id="KW-0961">Cell wall biogenesis/degradation</keyword>
<evidence type="ECO:0000313" key="8">
    <source>
        <dbReference type="EMBL" id="ADZ83745.1"/>
    </source>
</evidence>
<name>F2JQ83_CELLD</name>
<dbReference type="CDD" id="cd16913">
    <property type="entry name" value="YkuD_like"/>
    <property type="match status" value="1"/>
</dbReference>
<reference evidence="8 9" key="1">
    <citation type="journal article" date="2011" name="J. Bacteriol.">
        <title>Complete genome sequence of the cellulose-degrading bacterium Cellulosilyticum lentocellum.</title>
        <authorList>
            <consortium name="US DOE Joint Genome Institute"/>
            <person name="Miller D.A."/>
            <person name="Suen G."/>
            <person name="Bruce D."/>
            <person name="Copeland A."/>
            <person name="Cheng J.F."/>
            <person name="Detter C."/>
            <person name="Goodwin L.A."/>
            <person name="Han C.S."/>
            <person name="Hauser L.J."/>
            <person name="Land M.L."/>
            <person name="Lapidus A."/>
            <person name="Lucas S."/>
            <person name="Meincke L."/>
            <person name="Pitluck S."/>
            <person name="Tapia R."/>
            <person name="Teshima H."/>
            <person name="Woyke T."/>
            <person name="Fox B.G."/>
            <person name="Angert E.R."/>
            <person name="Currie C.R."/>
        </authorList>
    </citation>
    <scope>NUCLEOTIDE SEQUENCE [LARGE SCALE GENOMIC DNA]</scope>
    <source>
        <strain evidence="9">ATCC 49066 / DSM 5427 / NCIMB 11756 / RHM5</strain>
    </source>
</reference>
<evidence type="ECO:0000256" key="2">
    <source>
        <dbReference type="ARBA" id="ARBA00022679"/>
    </source>
</evidence>
<dbReference type="GO" id="GO:0005576">
    <property type="term" value="C:extracellular region"/>
    <property type="evidence" value="ECO:0007669"/>
    <property type="project" value="TreeGrafter"/>
</dbReference>
<dbReference type="KEGG" id="cle:Clole_2031"/>
<gene>
    <name evidence="8" type="ordered locus">Clole_2031</name>
</gene>
<accession>F2JQ83</accession>
<dbReference type="STRING" id="642492.Clole_2031"/>
<dbReference type="HOGENOM" id="CLU_582281_0_0_9"/>
<evidence type="ECO:0000256" key="1">
    <source>
        <dbReference type="ARBA" id="ARBA00004752"/>
    </source>
</evidence>
<keyword evidence="2" id="KW-0808">Transferase</keyword>
<dbReference type="GO" id="GO:0071972">
    <property type="term" value="F:peptidoglycan L,D-transpeptidase activity"/>
    <property type="evidence" value="ECO:0007669"/>
    <property type="project" value="TreeGrafter"/>
</dbReference>
<dbReference type="Proteomes" id="UP000008467">
    <property type="component" value="Chromosome"/>
</dbReference>
<dbReference type="PANTHER" id="PTHR30582:SF2">
    <property type="entry name" value="L,D-TRANSPEPTIDASE YCIB-RELATED"/>
    <property type="match status" value="1"/>
</dbReference>
<dbReference type="RefSeq" id="WP_013657039.1">
    <property type="nucleotide sequence ID" value="NC_015275.1"/>
</dbReference>
<evidence type="ECO:0000259" key="7">
    <source>
        <dbReference type="PROSITE" id="PS52029"/>
    </source>
</evidence>
<dbReference type="Pfam" id="PF03734">
    <property type="entry name" value="YkuD"/>
    <property type="match status" value="1"/>
</dbReference>
<feature type="active site" description="Nucleophile" evidence="6">
    <location>
        <position position="445"/>
    </location>
</feature>
<keyword evidence="4 6" id="KW-0573">Peptidoglycan synthesis</keyword>
<dbReference type="AlphaFoldDB" id="F2JQ83"/>
<dbReference type="SUPFAM" id="SSF141523">
    <property type="entry name" value="L,D-transpeptidase catalytic domain-like"/>
    <property type="match status" value="1"/>
</dbReference>
<protein>
    <submittedName>
        <fullName evidence="8">ErfK/YbiS/YcfS/YnhG family protein</fullName>
    </submittedName>
</protein>
<dbReference type="InterPro" id="IPR038063">
    <property type="entry name" value="Transpep_catalytic_dom"/>
</dbReference>
<dbReference type="GO" id="GO:0008360">
    <property type="term" value="P:regulation of cell shape"/>
    <property type="evidence" value="ECO:0007669"/>
    <property type="project" value="UniProtKB-UniRule"/>
</dbReference>
<proteinExistence type="predicted"/>
<keyword evidence="9" id="KW-1185">Reference proteome</keyword>
<dbReference type="GO" id="GO:0018104">
    <property type="term" value="P:peptidoglycan-protein cross-linking"/>
    <property type="evidence" value="ECO:0007669"/>
    <property type="project" value="TreeGrafter"/>
</dbReference>
<dbReference type="UniPathway" id="UPA00219"/>
<sequence>MKRVKSISLTVIFILSSVFLLGSKPISCQRRYETVLIGVVEEAERYLIIEQHLYPIVKVRHDDYIPLSYLQQAGISIKEIEGITYLQETKERGTYKLALNLKDALAYMNDTPVYCGNIRSYALKTREELLIPVAALKGLWMIKPHEGAYEASKKINLSDDNLIEMTETTIKNSSNHVMRISWVSLFWNGKAFIELPKREVLFEPGESRLLEEPNGKGLTYVTTLLTCVNEELLDIADTFGQKDTSFFMHYTAVVRSEALNQLFPRYTIRAMMKYTIGSLEAKSRIELWRAEKRNYFVVKDKKGKKFQVPYNSIHIDGDWGTLSSKPSAADIEDFVTLNQLESKTSYLLWTDIYRQRTHVLKKQEGIWHLEKTFVCSTGKNINPTPQGLYEVQYTIPFIGMDKGYRCKNALVFYRDYMFHSILFDKTGKYIKSGQYELGQKASHGCIRLSEEDSAWLYQHIPVGSTVWIR</sequence>
<evidence type="ECO:0000256" key="6">
    <source>
        <dbReference type="PROSITE-ProRule" id="PRU01373"/>
    </source>
</evidence>
<comment type="pathway">
    <text evidence="1 6">Cell wall biogenesis; peptidoglycan biosynthesis.</text>
</comment>
<evidence type="ECO:0000256" key="4">
    <source>
        <dbReference type="ARBA" id="ARBA00022984"/>
    </source>
</evidence>
<dbReference type="GO" id="GO:0071555">
    <property type="term" value="P:cell wall organization"/>
    <property type="evidence" value="ECO:0007669"/>
    <property type="project" value="UniProtKB-UniRule"/>
</dbReference>
<dbReference type="InterPro" id="IPR050979">
    <property type="entry name" value="LD-transpeptidase"/>
</dbReference>
<keyword evidence="3 6" id="KW-0133">Cell shape</keyword>
<dbReference type="EMBL" id="CP002582">
    <property type="protein sequence ID" value="ADZ83745.1"/>
    <property type="molecule type" value="Genomic_DNA"/>
</dbReference>